<evidence type="ECO:0000313" key="2">
    <source>
        <dbReference type="EMBL" id="RXR28734.1"/>
    </source>
</evidence>
<evidence type="ECO:0000313" key="3">
    <source>
        <dbReference type="Proteomes" id="UP000290958"/>
    </source>
</evidence>
<reference evidence="3" key="1">
    <citation type="submission" date="2019-01" db="EMBL/GenBank/DDBJ databases">
        <title>Cytophagaceae bacterium strain CAR-16.</title>
        <authorList>
            <person name="Chen W.-M."/>
        </authorList>
    </citation>
    <scope>NUCLEOTIDE SEQUENCE [LARGE SCALE GENOMIC DNA]</scope>
    <source>
        <strain evidence="3">CHR27</strain>
    </source>
</reference>
<dbReference type="SUPFAM" id="SSF56601">
    <property type="entry name" value="beta-lactamase/transpeptidase-like"/>
    <property type="match status" value="1"/>
</dbReference>
<accession>A0A4Q1KJF5</accession>
<dbReference type="EMBL" id="SBKP01000007">
    <property type="protein sequence ID" value="RXR28734.1"/>
    <property type="molecule type" value="Genomic_DNA"/>
</dbReference>
<comment type="caution">
    <text evidence="2">The sequence shown here is derived from an EMBL/GenBank/DDBJ whole genome shotgun (WGS) entry which is preliminary data.</text>
</comment>
<evidence type="ECO:0000259" key="1">
    <source>
        <dbReference type="Pfam" id="PF00144"/>
    </source>
</evidence>
<dbReference type="PANTHER" id="PTHR43283">
    <property type="entry name" value="BETA-LACTAMASE-RELATED"/>
    <property type="match status" value="1"/>
</dbReference>
<keyword evidence="3" id="KW-1185">Reference proteome</keyword>
<dbReference type="InterPro" id="IPR001466">
    <property type="entry name" value="Beta-lactam-related"/>
</dbReference>
<sequence>MNSKKWIAASVLLLFVALAAGALWQRYSGTQNAPLPPSDIARYRTLVGSGGISAQQIADAAEGLFDEDSSGATQAFIMMRDGKIVAERYGEGIGPQTKLLSRSIAKTVTATLIGLMVSDGRLALDSPAPVPAWNQPGDPRGAITLRNLLQMASGLEHSEDGPPRYNADTVRMIFTDGASDMAAYAEAKPVAHPPGTHFTYSTADSMILSDMMTRMLTAREGAEQRRTAMMEFVRGRLMTPVGLSSLTPEFDPHGTMIGGAMMHMTARDYARFGEFLRNKGRVNGHQVLSARWVEFMTTPSALNAAYGGHIWLNREGEGNPLFPGRGSRRIFAAVGHHGQYLLIDPTRRLVILRMGISNDEQYLGIRRALVRLVEMFPQG</sequence>
<keyword evidence="2" id="KW-0378">Hydrolase</keyword>
<dbReference type="Pfam" id="PF00144">
    <property type="entry name" value="Beta-lactamase"/>
    <property type="match status" value="1"/>
</dbReference>
<protein>
    <submittedName>
        <fullName evidence="2">Class C beta-lactamase-related serine hydrolase</fullName>
    </submittedName>
</protein>
<dbReference type="Gene3D" id="3.40.710.10">
    <property type="entry name" value="DD-peptidase/beta-lactamase superfamily"/>
    <property type="match status" value="1"/>
</dbReference>
<dbReference type="Proteomes" id="UP000290958">
    <property type="component" value="Unassembled WGS sequence"/>
</dbReference>
<dbReference type="PANTHER" id="PTHR43283:SF7">
    <property type="entry name" value="BETA-LACTAMASE-RELATED DOMAIN-CONTAINING PROTEIN"/>
    <property type="match status" value="1"/>
</dbReference>
<dbReference type="GO" id="GO:0016787">
    <property type="term" value="F:hydrolase activity"/>
    <property type="evidence" value="ECO:0007669"/>
    <property type="project" value="UniProtKB-KW"/>
</dbReference>
<dbReference type="InterPro" id="IPR050789">
    <property type="entry name" value="Diverse_Enzym_Activities"/>
</dbReference>
<name>A0A4Q1KJF5_9SPHN</name>
<dbReference type="RefSeq" id="WP_129404152.1">
    <property type="nucleotide sequence ID" value="NZ_SBKP01000007.1"/>
</dbReference>
<feature type="domain" description="Beta-lactamase-related" evidence="1">
    <location>
        <begin position="75"/>
        <end position="354"/>
    </location>
</feature>
<dbReference type="OrthoDB" id="9814204at2"/>
<dbReference type="AlphaFoldDB" id="A0A4Q1KJF5"/>
<gene>
    <name evidence="2" type="ORF">EQG66_08385</name>
</gene>
<proteinExistence type="predicted"/>
<dbReference type="InterPro" id="IPR012338">
    <property type="entry name" value="Beta-lactam/transpept-like"/>
</dbReference>
<organism evidence="2 3">
    <name type="scientific">Sphingobium fluviale</name>
    <dbReference type="NCBI Taxonomy" id="2506423"/>
    <lineage>
        <taxon>Bacteria</taxon>
        <taxon>Pseudomonadati</taxon>
        <taxon>Pseudomonadota</taxon>
        <taxon>Alphaproteobacteria</taxon>
        <taxon>Sphingomonadales</taxon>
        <taxon>Sphingomonadaceae</taxon>
        <taxon>Sphingobium</taxon>
    </lineage>
</organism>